<evidence type="ECO:0000313" key="3">
    <source>
        <dbReference type="Proteomes" id="UP000183015"/>
    </source>
</evidence>
<proteinExistence type="predicted"/>
<evidence type="ECO:0000256" key="1">
    <source>
        <dbReference type="SAM" id="MobiDB-lite"/>
    </source>
</evidence>
<organism evidence="2 3">
    <name type="scientific">Streptacidiphilus jiangxiensis</name>
    <dbReference type="NCBI Taxonomy" id="235985"/>
    <lineage>
        <taxon>Bacteria</taxon>
        <taxon>Bacillati</taxon>
        <taxon>Actinomycetota</taxon>
        <taxon>Actinomycetes</taxon>
        <taxon>Kitasatosporales</taxon>
        <taxon>Streptomycetaceae</taxon>
        <taxon>Streptacidiphilus</taxon>
    </lineage>
</organism>
<feature type="region of interest" description="Disordered" evidence="1">
    <location>
        <begin position="28"/>
        <end position="86"/>
    </location>
</feature>
<accession>A0A1H7U266</accession>
<dbReference type="AlphaFoldDB" id="A0A1H7U266"/>
<keyword evidence="3" id="KW-1185">Reference proteome</keyword>
<dbReference type="Proteomes" id="UP000183015">
    <property type="component" value="Unassembled WGS sequence"/>
</dbReference>
<reference evidence="3" key="1">
    <citation type="submission" date="2016-10" db="EMBL/GenBank/DDBJ databases">
        <authorList>
            <person name="Varghese N."/>
        </authorList>
    </citation>
    <scope>NUCLEOTIDE SEQUENCE [LARGE SCALE GENOMIC DNA]</scope>
    <source>
        <strain evidence="3">DSM 45096 / BCRC 16803 / CGMCC 4.1857 / CIP 109030 / JCM 12277 / KCTC 19219 / NBRC 100920 / 33214</strain>
    </source>
</reference>
<dbReference type="EMBL" id="FOAZ01000015">
    <property type="protein sequence ID" value="SEL90778.1"/>
    <property type="molecule type" value="Genomic_DNA"/>
</dbReference>
<feature type="compositionally biased region" description="Low complexity" evidence="1">
    <location>
        <begin position="28"/>
        <end position="73"/>
    </location>
</feature>
<protein>
    <submittedName>
        <fullName evidence="2">Uncharacterized protein</fullName>
    </submittedName>
</protein>
<sequence>MQTGAVGTISRRSALALGAGVALGVAGCTSSSGHPSAAGSPSSRSATPAAPAPSPTLASPSSSPSPSPSASATLHLTAPWRPSPNDVQPEVKLRAVRLIEALGTWPVGGQGLAAARKRAADAGYDPALADQAGGLLVAAPEAAVQVLEAQYGGILSDSASVLVVCRQYTPGNDSGGTTVDVRLSAAQPQWDVTALHPATPGPAAASLTTAARAVLADVEAITLPPAAHADVLSGNVHDSALNGLLTLARSHRIMLSVVRSGHPLYVFGTTRPSDHPKGRAFDVWTIDGHPVIDPATPRALVESFMRAAAAAGSYNVGGPYLLSGSGNQFFSDDTHHDHVHVGFDY</sequence>
<dbReference type="eggNOG" id="COG0741">
    <property type="taxonomic scope" value="Bacteria"/>
</dbReference>
<gene>
    <name evidence="2" type="ORF">SAMN05414137_11521</name>
</gene>
<name>A0A1H7U266_STRJI</name>
<evidence type="ECO:0000313" key="2">
    <source>
        <dbReference type="EMBL" id="SEL90778.1"/>
    </source>
</evidence>
<dbReference type="STRING" id="235985.SAMN05414137_11521"/>